<organism evidence="7 8">
    <name type="scientific">Meloidogyne graminicola</name>
    <dbReference type="NCBI Taxonomy" id="189291"/>
    <lineage>
        <taxon>Eukaryota</taxon>
        <taxon>Metazoa</taxon>
        <taxon>Ecdysozoa</taxon>
        <taxon>Nematoda</taxon>
        <taxon>Chromadorea</taxon>
        <taxon>Rhabditida</taxon>
        <taxon>Tylenchina</taxon>
        <taxon>Tylenchomorpha</taxon>
        <taxon>Tylenchoidea</taxon>
        <taxon>Meloidogynidae</taxon>
        <taxon>Meloidogyninae</taxon>
        <taxon>Meloidogyne</taxon>
    </lineage>
</organism>
<evidence type="ECO:0000256" key="5">
    <source>
        <dbReference type="SAM" id="Phobius"/>
    </source>
</evidence>
<dbReference type="PROSITE" id="PS00609">
    <property type="entry name" value="GLYCOSYL_HYDROL_F32"/>
    <property type="match status" value="1"/>
</dbReference>
<protein>
    <recommendedName>
        <fullName evidence="2">beta-fructofuranosidase</fullName>
        <ecNumber evidence="2">3.2.1.26</ecNumber>
    </recommendedName>
</protein>
<dbReference type="Pfam" id="PF00251">
    <property type="entry name" value="Glyco_hydro_32N"/>
    <property type="match status" value="1"/>
</dbReference>
<evidence type="ECO:0000256" key="3">
    <source>
        <dbReference type="ARBA" id="ARBA00022801"/>
    </source>
</evidence>
<reference evidence="7" key="1">
    <citation type="journal article" date="2020" name="Ecol. Evol.">
        <title>Genome structure and content of the rice root-knot nematode (Meloidogyne graminicola).</title>
        <authorList>
            <person name="Phan N.T."/>
            <person name="Danchin E.G.J."/>
            <person name="Klopp C."/>
            <person name="Perfus-Barbeoch L."/>
            <person name="Kozlowski D.K."/>
            <person name="Koutsovoulos G.D."/>
            <person name="Lopez-Roques C."/>
            <person name="Bouchez O."/>
            <person name="Zahm M."/>
            <person name="Besnard G."/>
            <person name="Bellafiore S."/>
        </authorList>
    </citation>
    <scope>NUCLEOTIDE SEQUENCE</scope>
    <source>
        <strain evidence="7">VN-18</strain>
    </source>
</reference>
<keyword evidence="5" id="KW-1133">Transmembrane helix</keyword>
<dbReference type="InterPro" id="IPR023296">
    <property type="entry name" value="Glyco_hydro_beta-prop_sf"/>
</dbReference>
<dbReference type="GO" id="GO:0004564">
    <property type="term" value="F:beta-fructofuranosidase activity"/>
    <property type="evidence" value="ECO:0007669"/>
    <property type="project" value="UniProtKB-EC"/>
</dbReference>
<keyword evidence="5" id="KW-0472">Membrane</keyword>
<feature type="transmembrane region" description="Helical" evidence="5">
    <location>
        <begin position="20"/>
        <end position="43"/>
    </location>
</feature>
<comment type="caution">
    <text evidence="7">The sequence shown here is derived from an EMBL/GenBank/DDBJ whole genome shotgun (WGS) entry which is preliminary data.</text>
</comment>
<keyword evidence="8" id="KW-1185">Reference proteome</keyword>
<evidence type="ECO:0000256" key="4">
    <source>
        <dbReference type="ARBA" id="ARBA00023295"/>
    </source>
</evidence>
<evidence type="ECO:0000256" key="2">
    <source>
        <dbReference type="ARBA" id="ARBA00012758"/>
    </source>
</evidence>
<dbReference type="AlphaFoldDB" id="A0A8S9ZGD5"/>
<dbReference type="SUPFAM" id="SSF75005">
    <property type="entry name" value="Arabinanase/levansucrase/invertase"/>
    <property type="match status" value="1"/>
</dbReference>
<comment type="similarity">
    <text evidence="1">Belongs to the glycosyl hydrolase 32 family.</text>
</comment>
<name>A0A8S9ZGD5_9BILA</name>
<dbReference type="InterPro" id="IPR001362">
    <property type="entry name" value="Glyco_hydro_32"/>
</dbReference>
<keyword evidence="3" id="KW-0378">Hydrolase</keyword>
<gene>
    <name evidence="7" type="ORF">Mgra_00008226</name>
</gene>
<dbReference type="InterPro" id="IPR051214">
    <property type="entry name" value="GH32_Enzymes"/>
</dbReference>
<sequence>MDSPTPQSHLKPSFRKKPLIIIFIAFCAFVIVSSITFGLLHLIKNHNSQEFDATTISSIISSTQYYTTDNPPFKKYVYVHVNLINTSVLHIWLKPKLENTTATLYANVSKTNSNESFPTALFYSAKIGPPTWFDFVELELNITGIIELSWSEMTTIVSYIYTYEPEEVKFQGIRPAYISKQAMNPPMDQSFHFRPPLGWINDPNGFSRTRDGLYHLYYQHYPHSKRWSSMYWGHAISYDLVNWIHQPIFLRPNDKECGENCGCYSGSAVPNGNDGLQVFFTDNNNTRNHQQIQRTIYTKDTIAPSNESEIILNDLPDLSEKELKLSSDFRDPNVFISPDGYHYMTLGSGDTLGNGGVILLYKSLKKHSIHSGWQFQNVIKTDNLFGTKVCECSQIFQLGDKNRRETLYALLYARMGSKDDDGRSNLTPIILGTFNGTHFEKIYEQELDFAAGSFGVQAFYDPIADEALLLDG</sequence>
<evidence type="ECO:0000256" key="1">
    <source>
        <dbReference type="ARBA" id="ARBA00009902"/>
    </source>
</evidence>
<dbReference type="GO" id="GO:0005975">
    <property type="term" value="P:carbohydrate metabolic process"/>
    <property type="evidence" value="ECO:0007669"/>
    <property type="project" value="InterPro"/>
</dbReference>
<dbReference type="PANTHER" id="PTHR43101">
    <property type="entry name" value="BETA-FRUCTOSIDASE"/>
    <property type="match status" value="1"/>
</dbReference>
<feature type="domain" description="Glycosyl hydrolase family 32 N-terminal" evidence="6">
    <location>
        <begin position="192"/>
        <end position="464"/>
    </location>
</feature>
<dbReference type="Proteomes" id="UP000605970">
    <property type="component" value="Unassembled WGS sequence"/>
</dbReference>
<keyword evidence="5" id="KW-0812">Transmembrane</keyword>
<dbReference type="InterPro" id="IPR018053">
    <property type="entry name" value="Glyco_hydro_32_AS"/>
</dbReference>
<evidence type="ECO:0000313" key="7">
    <source>
        <dbReference type="EMBL" id="KAF7632377.1"/>
    </source>
</evidence>
<dbReference type="EC" id="3.2.1.26" evidence="2"/>
<dbReference type="Gene3D" id="2.115.10.20">
    <property type="entry name" value="Glycosyl hydrolase domain, family 43"/>
    <property type="match status" value="1"/>
</dbReference>
<dbReference type="SMART" id="SM00640">
    <property type="entry name" value="Glyco_32"/>
    <property type="match status" value="1"/>
</dbReference>
<evidence type="ECO:0000313" key="8">
    <source>
        <dbReference type="Proteomes" id="UP000605970"/>
    </source>
</evidence>
<keyword evidence="4" id="KW-0326">Glycosidase</keyword>
<dbReference type="EMBL" id="JABEBT010000104">
    <property type="protein sequence ID" value="KAF7632377.1"/>
    <property type="molecule type" value="Genomic_DNA"/>
</dbReference>
<dbReference type="InterPro" id="IPR013148">
    <property type="entry name" value="Glyco_hydro_32_N"/>
</dbReference>
<evidence type="ECO:0000259" key="6">
    <source>
        <dbReference type="Pfam" id="PF00251"/>
    </source>
</evidence>
<dbReference type="OrthoDB" id="202537at2759"/>
<proteinExistence type="inferred from homology"/>
<dbReference type="PANTHER" id="PTHR43101:SF1">
    <property type="entry name" value="BETA-FRUCTOSIDASE"/>
    <property type="match status" value="1"/>
</dbReference>
<accession>A0A8S9ZGD5</accession>